<dbReference type="Proteomes" id="UP000028302">
    <property type="component" value="Unassembled WGS sequence"/>
</dbReference>
<evidence type="ECO:0000313" key="3">
    <source>
        <dbReference type="Proteomes" id="UP000028302"/>
    </source>
</evidence>
<evidence type="ECO:0000313" key="2">
    <source>
        <dbReference type="EMBL" id="KEZ76709.1"/>
    </source>
</evidence>
<dbReference type="EMBL" id="APNK01000024">
    <property type="protein sequence ID" value="KEZ76709.1"/>
    <property type="molecule type" value="Genomic_DNA"/>
</dbReference>
<evidence type="ECO:0008006" key="4">
    <source>
        <dbReference type="Google" id="ProtNLM"/>
    </source>
</evidence>
<feature type="region of interest" description="Disordered" evidence="1">
    <location>
        <begin position="222"/>
        <end position="266"/>
    </location>
</feature>
<dbReference type="Pfam" id="PF08900">
    <property type="entry name" value="AcaB"/>
    <property type="match status" value="1"/>
</dbReference>
<sequence>MTDASTASASTPAIVPGRLRNFVEMTIQTRQAQRLVQGRRAVDGKPPIIGLYRYGAMVRTIWAGAARDDPYADWYLLKVEQALTESKDEIATLKQTIEANMARSPAMKVGLAHSLEPANIELTFSNPYGYMGAWLLSDMDELVLAALTARHVGLMNRDESERMLGEAGRAIRRAFATAQGYRATAVKREDMRQGTRRAERARQAMGELPQAVLDGDLRPEHAPAIEGVQPSHNTAGHSVASYDDATTDEVTDTDATTDEHGDDDES</sequence>
<evidence type="ECO:0000256" key="1">
    <source>
        <dbReference type="SAM" id="MobiDB-lite"/>
    </source>
</evidence>
<dbReference type="AlphaFoldDB" id="A0A084IJ25"/>
<dbReference type="eggNOG" id="ENOG502Z8NN">
    <property type="taxonomic scope" value="Bacteria"/>
</dbReference>
<proteinExistence type="predicted"/>
<dbReference type="STRING" id="1304275.C41B8_13880"/>
<dbReference type="InterPro" id="IPR014996">
    <property type="entry name" value="AcaB"/>
</dbReference>
<gene>
    <name evidence="2" type="ORF">C41B8_13880</name>
</gene>
<accession>A0A084IJ25</accession>
<dbReference type="NCBIfam" id="TIGR03761">
    <property type="entry name" value="ICE_PFL4669"/>
    <property type="match status" value="1"/>
</dbReference>
<reference evidence="2 3" key="1">
    <citation type="submission" date="2013-03" db="EMBL/GenBank/DDBJ databases">
        <title>Salinisphaera hydrothermalis C41B8 Genome Sequencing.</title>
        <authorList>
            <person name="Li C."/>
            <person name="Lai Q."/>
            <person name="Shao Z."/>
        </authorList>
    </citation>
    <scope>NUCLEOTIDE SEQUENCE [LARGE SCALE GENOMIC DNA]</scope>
    <source>
        <strain evidence="2 3">C41B8</strain>
    </source>
</reference>
<organism evidence="2 3">
    <name type="scientific">Salinisphaera hydrothermalis (strain C41B8)</name>
    <dbReference type="NCBI Taxonomy" id="1304275"/>
    <lineage>
        <taxon>Bacteria</taxon>
        <taxon>Pseudomonadati</taxon>
        <taxon>Pseudomonadota</taxon>
        <taxon>Gammaproteobacteria</taxon>
        <taxon>Salinisphaerales</taxon>
        <taxon>Salinisphaeraceae</taxon>
        <taxon>Salinisphaera</taxon>
    </lineage>
</organism>
<dbReference type="OrthoDB" id="8524550at2"/>
<name>A0A084IJ25_SALHC</name>
<comment type="caution">
    <text evidence="2">The sequence shown here is derived from an EMBL/GenBank/DDBJ whole genome shotgun (WGS) entry which is preliminary data.</text>
</comment>
<feature type="compositionally biased region" description="Acidic residues" evidence="1">
    <location>
        <begin position="245"/>
        <end position="266"/>
    </location>
</feature>
<protein>
    <recommendedName>
        <fullName evidence="4">Integrating conjugative element protein</fullName>
    </recommendedName>
</protein>
<keyword evidence="3" id="KW-1185">Reference proteome</keyword>
<dbReference type="RefSeq" id="WP_051883543.1">
    <property type="nucleotide sequence ID" value="NZ_APNK01000024.1"/>
</dbReference>